<dbReference type="Pfam" id="PF00534">
    <property type="entry name" value="Glycos_transf_1"/>
    <property type="match status" value="1"/>
</dbReference>
<dbReference type="PANTHER" id="PTHR12526:SF638">
    <property type="entry name" value="SPORE COAT PROTEIN SA"/>
    <property type="match status" value="1"/>
</dbReference>
<feature type="domain" description="Glycosyltransferase subfamily 4-like N-terminal" evidence="2">
    <location>
        <begin position="4"/>
        <end position="81"/>
    </location>
</feature>
<dbReference type="Proteomes" id="UP000190198">
    <property type="component" value="Unassembled WGS sequence"/>
</dbReference>
<evidence type="ECO:0000313" key="4">
    <source>
        <dbReference type="Proteomes" id="UP000190198"/>
    </source>
</evidence>
<dbReference type="GO" id="GO:1901135">
    <property type="term" value="P:carbohydrate derivative metabolic process"/>
    <property type="evidence" value="ECO:0007669"/>
    <property type="project" value="UniProtKB-ARBA"/>
</dbReference>
<dbReference type="Pfam" id="PF13439">
    <property type="entry name" value="Glyco_transf_4"/>
    <property type="match status" value="1"/>
</dbReference>
<dbReference type="Gene3D" id="3.40.50.2000">
    <property type="entry name" value="Glycogen Phosphorylase B"/>
    <property type="match status" value="2"/>
</dbReference>
<proteinExistence type="predicted"/>
<dbReference type="SUPFAM" id="SSF53756">
    <property type="entry name" value="UDP-Glycosyltransferase/glycogen phosphorylase"/>
    <property type="match status" value="1"/>
</dbReference>
<keyword evidence="4" id="KW-1185">Reference proteome</keyword>
<comment type="caution">
    <text evidence="3">The sequence shown here is derived from an EMBL/GenBank/DDBJ whole genome shotgun (WGS) entry which is preliminary data.</text>
</comment>
<dbReference type="EMBL" id="MPRK01000231">
    <property type="protein sequence ID" value="OOZ38042.1"/>
    <property type="molecule type" value="Genomic_DNA"/>
</dbReference>
<organism evidence="3 4">
    <name type="scientific">Solemya elarraichensis gill symbiont</name>
    <dbReference type="NCBI Taxonomy" id="1918949"/>
    <lineage>
        <taxon>Bacteria</taxon>
        <taxon>Pseudomonadati</taxon>
        <taxon>Pseudomonadota</taxon>
        <taxon>Gammaproteobacteria</taxon>
        <taxon>sulfur-oxidizing symbionts</taxon>
    </lineage>
</organism>
<dbReference type="PANTHER" id="PTHR12526">
    <property type="entry name" value="GLYCOSYLTRANSFERASE"/>
    <property type="match status" value="1"/>
</dbReference>
<gene>
    <name evidence="3" type="ORF">BOW52_09515</name>
</gene>
<accession>A0A1T2KYY2</accession>
<evidence type="ECO:0000259" key="2">
    <source>
        <dbReference type="Pfam" id="PF13439"/>
    </source>
</evidence>
<dbReference type="InterPro" id="IPR001296">
    <property type="entry name" value="Glyco_trans_1"/>
</dbReference>
<sequence length="283" mass="32162">MRSRLPAWIGYHAWKGLPKSSRPHLVTTVHGPYTVGRYSSVMVRGERVIAVSEMIRGYILENYRDVDADRIRIIYRGVDPEIYKYGYQPDQAWLERWNAQYPQMKGKTLLTLPARLTRWKGQEDFIQLIHKLITSGKNVHGVIVGDAHPRKKEYQNELQEKIEVLGLQDAITMTGHRSDMKEILAISTIVYSLAHEPEAFGRTTIEALSMGVPVIGYAHGGVREQLQQVCPEGQVEPLDTEAVTRLTGQWLVNKPEVKQAHLFTLIQMCDSTFSAYSELACEA</sequence>
<dbReference type="InterPro" id="IPR028098">
    <property type="entry name" value="Glyco_trans_4-like_N"/>
</dbReference>
<evidence type="ECO:0000259" key="1">
    <source>
        <dbReference type="Pfam" id="PF00534"/>
    </source>
</evidence>
<dbReference type="AlphaFoldDB" id="A0A1T2KYY2"/>
<evidence type="ECO:0000313" key="3">
    <source>
        <dbReference type="EMBL" id="OOZ38042.1"/>
    </source>
</evidence>
<dbReference type="GO" id="GO:0016757">
    <property type="term" value="F:glycosyltransferase activity"/>
    <property type="evidence" value="ECO:0007669"/>
    <property type="project" value="InterPro"/>
</dbReference>
<reference evidence="3 4" key="1">
    <citation type="submission" date="2016-11" db="EMBL/GenBank/DDBJ databases">
        <title>Mixed transmission modes and dynamic genome evolution in an obligate animal-bacterial symbiosis.</title>
        <authorList>
            <person name="Russell S.L."/>
            <person name="Corbett-Detig R.B."/>
            <person name="Cavanaugh C.M."/>
        </authorList>
    </citation>
    <scope>NUCLEOTIDE SEQUENCE [LARGE SCALE GENOMIC DNA]</scope>
    <source>
        <strain evidence="3">Sp-SM6</strain>
    </source>
</reference>
<protein>
    <recommendedName>
        <fullName evidence="5">Glycosyl transferase family 1 domain-containing protein</fullName>
    </recommendedName>
</protein>
<evidence type="ECO:0008006" key="5">
    <source>
        <dbReference type="Google" id="ProtNLM"/>
    </source>
</evidence>
<feature type="domain" description="Glycosyl transferase family 1" evidence="1">
    <location>
        <begin position="99"/>
        <end position="227"/>
    </location>
</feature>
<name>A0A1T2KYY2_9GAMM</name>